<protein>
    <submittedName>
        <fullName evidence="5">Fe-S cluster assembly ATPase SufC</fullName>
    </submittedName>
</protein>
<feature type="domain" description="ABC transporter" evidence="4">
    <location>
        <begin position="6"/>
        <end position="246"/>
    </location>
</feature>
<dbReference type="InterPro" id="IPR027417">
    <property type="entry name" value="P-loop_NTPase"/>
</dbReference>
<dbReference type="PROSITE" id="PS50893">
    <property type="entry name" value="ABC_TRANSPORTER_2"/>
    <property type="match status" value="1"/>
</dbReference>
<organism evidence="5 6">
    <name type="scientific">Candidatus Terrybacteria bacterium RIFCSPHIGHO2_01_FULL_43_35</name>
    <dbReference type="NCBI Taxonomy" id="1802361"/>
    <lineage>
        <taxon>Bacteria</taxon>
        <taxon>Candidatus Terryibacteriota</taxon>
    </lineage>
</organism>
<sequence length="249" mass="26941">MSKNALTIKNLSVAVERKTVVSNLSLDIKKGEVHVLMGSNGSGKSSLTLALAGHPRYSVINGRAAILGRNILKLYPEERAKAGLFLAFQHPISVPGVPMANFLRLANSAIKNQKIPLLVFRKELAGVFKNIGLAEDFVDRDVNSGFSGGEQRRGELASLLVLEPKVALLDEIDSGLDVDGLKATAKIIENLRKKGTAFLIITHTPRLLKYLVPTKIHVMQGGNIVLSGGNTLLKTIEEKGFKNISKKSK</sequence>
<evidence type="ECO:0000256" key="2">
    <source>
        <dbReference type="ARBA" id="ARBA00022741"/>
    </source>
</evidence>
<comment type="caution">
    <text evidence="5">The sequence shown here is derived from an EMBL/GenBank/DDBJ whole genome shotgun (WGS) entry which is preliminary data.</text>
</comment>
<reference evidence="5 6" key="1">
    <citation type="journal article" date="2016" name="Nat. Commun.">
        <title>Thousands of microbial genomes shed light on interconnected biogeochemical processes in an aquifer system.</title>
        <authorList>
            <person name="Anantharaman K."/>
            <person name="Brown C.T."/>
            <person name="Hug L.A."/>
            <person name="Sharon I."/>
            <person name="Castelle C.J."/>
            <person name="Probst A.J."/>
            <person name="Thomas B.C."/>
            <person name="Singh A."/>
            <person name="Wilkins M.J."/>
            <person name="Karaoz U."/>
            <person name="Brodie E.L."/>
            <person name="Williams K.H."/>
            <person name="Hubbard S.S."/>
            <person name="Banfield J.F."/>
        </authorList>
    </citation>
    <scope>NUCLEOTIDE SEQUENCE [LARGE SCALE GENOMIC DNA]</scope>
</reference>
<evidence type="ECO:0000313" key="5">
    <source>
        <dbReference type="EMBL" id="OHA47133.1"/>
    </source>
</evidence>
<dbReference type="AlphaFoldDB" id="A0A1G2PFT3"/>
<keyword evidence="3" id="KW-0067">ATP-binding</keyword>
<dbReference type="Proteomes" id="UP000178869">
    <property type="component" value="Unassembled WGS sequence"/>
</dbReference>
<name>A0A1G2PFT3_9BACT</name>
<dbReference type="CDD" id="cd03217">
    <property type="entry name" value="ABC_FeS_Assembly"/>
    <property type="match status" value="1"/>
</dbReference>
<dbReference type="InterPro" id="IPR010230">
    <property type="entry name" value="FeS-cluster_ATPase_SufC"/>
</dbReference>
<keyword evidence="2" id="KW-0547">Nucleotide-binding</keyword>
<comment type="similarity">
    <text evidence="1">Belongs to the ABC transporter superfamily. Ycf16 family.</text>
</comment>
<dbReference type="SUPFAM" id="SSF52540">
    <property type="entry name" value="P-loop containing nucleoside triphosphate hydrolases"/>
    <property type="match status" value="1"/>
</dbReference>
<gene>
    <name evidence="5" type="ORF">A2828_04190</name>
</gene>
<dbReference type="PANTHER" id="PTHR43204:SF1">
    <property type="entry name" value="ABC TRANSPORTER I FAMILY MEMBER 6, CHLOROPLASTIC"/>
    <property type="match status" value="1"/>
</dbReference>
<evidence type="ECO:0000259" key="4">
    <source>
        <dbReference type="PROSITE" id="PS50893"/>
    </source>
</evidence>
<dbReference type="Gene3D" id="3.40.50.300">
    <property type="entry name" value="P-loop containing nucleotide triphosphate hydrolases"/>
    <property type="match status" value="1"/>
</dbReference>
<accession>A0A1G2PFT3</accession>
<dbReference type="GO" id="GO:0005524">
    <property type="term" value="F:ATP binding"/>
    <property type="evidence" value="ECO:0007669"/>
    <property type="project" value="UniProtKB-KW"/>
</dbReference>
<dbReference type="PANTHER" id="PTHR43204">
    <property type="entry name" value="ABC TRANSPORTER I FAMILY MEMBER 6, CHLOROPLASTIC"/>
    <property type="match status" value="1"/>
</dbReference>
<evidence type="ECO:0000256" key="1">
    <source>
        <dbReference type="ARBA" id="ARBA00006216"/>
    </source>
</evidence>
<dbReference type="InterPro" id="IPR003439">
    <property type="entry name" value="ABC_transporter-like_ATP-bd"/>
</dbReference>
<evidence type="ECO:0000256" key="3">
    <source>
        <dbReference type="ARBA" id="ARBA00022840"/>
    </source>
</evidence>
<dbReference type="Pfam" id="PF00005">
    <property type="entry name" value="ABC_tran"/>
    <property type="match status" value="1"/>
</dbReference>
<evidence type="ECO:0000313" key="6">
    <source>
        <dbReference type="Proteomes" id="UP000178869"/>
    </source>
</evidence>
<dbReference type="NCBIfam" id="TIGR01978">
    <property type="entry name" value="sufC"/>
    <property type="match status" value="1"/>
</dbReference>
<proteinExistence type="inferred from homology"/>
<dbReference type="EMBL" id="MHSR01000008">
    <property type="protein sequence ID" value="OHA47133.1"/>
    <property type="molecule type" value="Genomic_DNA"/>
</dbReference>
<dbReference type="GO" id="GO:0016887">
    <property type="term" value="F:ATP hydrolysis activity"/>
    <property type="evidence" value="ECO:0007669"/>
    <property type="project" value="InterPro"/>
</dbReference>